<keyword evidence="23" id="KW-0275">Fatty acid biosynthesis</keyword>
<reference evidence="38" key="1">
    <citation type="submission" date="2022-11" db="UniProtKB">
        <authorList>
            <consortium name="EnsemblMetazoa"/>
        </authorList>
    </citation>
    <scope>IDENTIFICATION</scope>
</reference>
<keyword evidence="19 35" id="KW-0560">Oxidoreductase</keyword>
<dbReference type="FunFam" id="1.10.630.10:FF:000042">
    <property type="entry name" value="Cytochrome P450"/>
    <property type="match status" value="1"/>
</dbReference>
<keyword evidence="15" id="KW-0256">Endoplasmic reticulum</keyword>
<evidence type="ECO:0000256" key="12">
    <source>
        <dbReference type="ARBA" id="ARBA00022617"/>
    </source>
</evidence>
<comment type="similarity">
    <text evidence="6 35">Belongs to the cytochrome P450 family.</text>
</comment>
<evidence type="ECO:0000256" key="14">
    <source>
        <dbReference type="ARBA" id="ARBA00022723"/>
    </source>
</evidence>
<evidence type="ECO:0000256" key="11">
    <source>
        <dbReference type="ARBA" id="ARBA00022585"/>
    </source>
</evidence>
<comment type="catalytic activity">
    <reaction evidence="27">
        <text>(15S)-hydroperoxy-(5Z,8Z,11Z,13E)-eicosatetraenoate + AH2 = (15S)-hydroxy-(5Z,8Z,11Z,13E)-eicosatetraenoate + A + H2O</text>
        <dbReference type="Rhea" id="RHEA:48856"/>
        <dbReference type="ChEBI" id="CHEBI:13193"/>
        <dbReference type="ChEBI" id="CHEBI:15377"/>
        <dbReference type="ChEBI" id="CHEBI:17499"/>
        <dbReference type="ChEBI" id="CHEBI:57409"/>
        <dbReference type="ChEBI" id="CHEBI:57446"/>
    </reaction>
    <physiologicalReaction direction="left-to-right" evidence="27">
        <dbReference type="Rhea" id="RHEA:48857"/>
    </physiologicalReaction>
</comment>
<comment type="subcellular location">
    <subcellularLocation>
        <location evidence="5">Endoplasmic reticulum membrane</location>
        <topology evidence="5">Multi-pass membrane protein</topology>
    </subcellularLocation>
    <subcellularLocation>
        <location evidence="4">Endoplasmic reticulum membrane</location>
        <topology evidence="4">Peripheral membrane protein</topology>
    </subcellularLocation>
    <subcellularLocation>
        <location evidence="3">Microsome membrane</location>
        <topology evidence="3">Peripheral membrane protein</topology>
    </subcellularLocation>
</comment>
<dbReference type="PRINTS" id="PR00463">
    <property type="entry name" value="EP450I"/>
</dbReference>
<evidence type="ECO:0000256" key="1">
    <source>
        <dbReference type="ARBA" id="ARBA00001143"/>
    </source>
</evidence>
<feature type="transmembrane region" description="Helical" evidence="37">
    <location>
        <begin position="44"/>
        <end position="69"/>
    </location>
</feature>
<keyword evidence="20 34" id="KW-0408">Iron</keyword>
<evidence type="ECO:0000256" key="9">
    <source>
        <dbReference type="ARBA" id="ARBA00022501"/>
    </source>
</evidence>
<keyword evidence="24" id="KW-0413">Isomerase</keyword>
<evidence type="ECO:0000256" key="17">
    <source>
        <dbReference type="ARBA" id="ARBA00022848"/>
    </source>
</evidence>
<evidence type="ECO:0000256" key="29">
    <source>
        <dbReference type="ARBA" id="ARBA00036475"/>
    </source>
</evidence>
<evidence type="ECO:0000256" key="36">
    <source>
        <dbReference type="SAM" id="MobiDB-lite"/>
    </source>
</evidence>
<dbReference type="GO" id="GO:0004796">
    <property type="term" value="F:thromboxane-A synthase activity"/>
    <property type="evidence" value="ECO:0007669"/>
    <property type="project" value="UniProtKB-EC"/>
</dbReference>
<keyword evidence="25" id="KW-0456">Lyase</keyword>
<evidence type="ECO:0000256" key="24">
    <source>
        <dbReference type="ARBA" id="ARBA00023235"/>
    </source>
</evidence>
<dbReference type="OrthoDB" id="2789670at2759"/>
<feature type="transmembrane region" description="Helical" evidence="37">
    <location>
        <begin position="259"/>
        <end position="280"/>
    </location>
</feature>
<evidence type="ECO:0000256" key="2">
    <source>
        <dbReference type="ARBA" id="ARBA00001719"/>
    </source>
</evidence>
<evidence type="ECO:0000256" key="5">
    <source>
        <dbReference type="ARBA" id="ARBA00004477"/>
    </source>
</evidence>
<dbReference type="PANTHER" id="PTHR24302:SF47">
    <property type="entry name" value="CYTOCHROME P450"/>
    <property type="match status" value="1"/>
</dbReference>
<evidence type="ECO:0000256" key="25">
    <source>
        <dbReference type="ARBA" id="ARBA00023239"/>
    </source>
</evidence>
<dbReference type="GO" id="GO:0016705">
    <property type="term" value="F:oxidoreductase activity, acting on paired donors, with incorporation or reduction of molecular oxygen"/>
    <property type="evidence" value="ECO:0007669"/>
    <property type="project" value="InterPro"/>
</dbReference>
<keyword evidence="16" id="KW-0276">Fatty acid metabolism</keyword>
<evidence type="ECO:0000313" key="38">
    <source>
        <dbReference type="EnsemblMetazoa" id="XP_038067028.1"/>
    </source>
</evidence>
<evidence type="ECO:0000256" key="30">
    <source>
        <dbReference type="ARBA" id="ARBA00038872"/>
    </source>
</evidence>
<keyword evidence="14 34" id="KW-0479">Metal-binding</keyword>
<evidence type="ECO:0000256" key="8">
    <source>
        <dbReference type="ARBA" id="ARBA00013084"/>
    </source>
</evidence>
<evidence type="ECO:0000256" key="20">
    <source>
        <dbReference type="ARBA" id="ARBA00023004"/>
    </source>
</evidence>
<comment type="catalytic activity">
    <reaction evidence="1">
        <text>(15S)-hydroperoxy-(5Z,8Z,11Z,13E)-eicosatetraenoate = 15-oxo-(5Z,8Z,11Z,13E)-eicosatetraenoate + H2O</text>
        <dbReference type="Rhea" id="RHEA:48636"/>
        <dbReference type="ChEBI" id="CHEBI:15377"/>
        <dbReference type="ChEBI" id="CHEBI:57410"/>
        <dbReference type="ChEBI" id="CHEBI:57446"/>
    </reaction>
    <physiologicalReaction direction="left-to-right" evidence="1">
        <dbReference type="Rhea" id="RHEA:48637"/>
    </physiologicalReaction>
</comment>
<feature type="compositionally biased region" description="Acidic residues" evidence="36">
    <location>
        <begin position="327"/>
        <end position="336"/>
    </location>
</feature>
<comment type="function">
    <text evidence="33">Catalyzes the conversion of prostaglandin H2 (PGH2) to thromboxane A2 (TXA2), a potent inducer of blood vessel constriction and platelet aggregation. Also cleaves PGH2 to 12-hydroxy-heptadecatrienoicacid (12-HHT) and malondialdehyde, which is known to act as a mediator of DNA damage. 12-HHT and malondialdehyde are formed stoichiometrically in the same amounts as TXA2. Additionally, displays dehydratase activity, toward (15S)-hydroperoxy-(5Z,8Z,11Z,13E)-eicosatetraenoate (15(S)-HPETE) producing 15-KETE and 15-HETE.</text>
</comment>
<dbReference type="GO" id="GO:0005789">
    <property type="term" value="C:endoplasmic reticulum membrane"/>
    <property type="evidence" value="ECO:0007669"/>
    <property type="project" value="UniProtKB-SubCell"/>
</dbReference>
<evidence type="ECO:0000256" key="15">
    <source>
        <dbReference type="ARBA" id="ARBA00022824"/>
    </source>
</evidence>
<keyword evidence="12 34" id="KW-0349">Heme</keyword>
<dbReference type="InterPro" id="IPR017972">
    <property type="entry name" value="Cyt_P450_CS"/>
</dbReference>
<evidence type="ECO:0000256" key="16">
    <source>
        <dbReference type="ARBA" id="ARBA00022832"/>
    </source>
</evidence>
<evidence type="ECO:0000256" key="18">
    <source>
        <dbReference type="ARBA" id="ARBA00022989"/>
    </source>
</evidence>
<evidence type="ECO:0000256" key="6">
    <source>
        <dbReference type="ARBA" id="ARBA00010617"/>
    </source>
</evidence>
<dbReference type="PROSITE" id="PS00086">
    <property type="entry name" value="CYTOCHROME_P450"/>
    <property type="match status" value="1"/>
</dbReference>
<evidence type="ECO:0000256" key="27">
    <source>
        <dbReference type="ARBA" id="ARBA00036380"/>
    </source>
</evidence>
<dbReference type="GO" id="GO:0001516">
    <property type="term" value="P:prostaglandin biosynthetic process"/>
    <property type="evidence" value="ECO:0007669"/>
    <property type="project" value="UniProtKB-KW"/>
</dbReference>
<evidence type="ECO:0000256" key="26">
    <source>
        <dbReference type="ARBA" id="ARBA00033404"/>
    </source>
</evidence>
<evidence type="ECO:0000256" key="7">
    <source>
        <dbReference type="ARBA" id="ARBA00011245"/>
    </source>
</evidence>
<dbReference type="AlphaFoldDB" id="A0A914ATN2"/>
<dbReference type="PANTHER" id="PTHR24302">
    <property type="entry name" value="CYTOCHROME P450 FAMILY 3"/>
    <property type="match status" value="1"/>
</dbReference>
<evidence type="ECO:0000256" key="28">
    <source>
        <dbReference type="ARBA" id="ARBA00036424"/>
    </source>
</evidence>
<keyword evidence="39" id="KW-1185">Reference proteome</keyword>
<comment type="subunit">
    <text evidence="7">Monomer.</text>
</comment>
<organism evidence="38 39">
    <name type="scientific">Patiria miniata</name>
    <name type="common">Bat star</name>
    <name type="synonym">Asterina miniata</name>
    <dbReference type="NCBI Taxonomy" id="46514"/>
    <lineage>
        <taxon>Eukaryota</taxon>
        <taxon>Metazoa</taxon>
        <taxon>Echinodermata</taxon>
        <taxon>Eleutherozoa</taxon>
        <taxon>Asterozoa</taxon>
        <taxon>Asteroidea</taxon>
        <taxon>Valvatacea</taxon>
        <taxon>Valvatida</taxon>
        <taxon>Asterinidae</taxon>
        <taxon>Patiria</taxon>
    </lineage>
</organism>
<dbReference type="Pfam" id="PF00067">
    <property type="entry name" value="p450"/>
    <property type="match status" value="1"/>
</dbReference>
<evidence type="ECO:0000256" key="37">
    <source>
        <dbReference type="SAM" id="Phobius"/>
    </source>
</evidence>
<keyword evidence="22 37" id="KW-0472">Membrane</keyword>
<comment type="catalytic activity">
    <reaction evidence="2">
        <text>a hydroperoxyeicosatetraenoate = an oxoeicosatetraenoate + H2O</text>
        <dbReference type="Rhea" id="RHEA:55556"/>
        <dbReference type="ChEBI" id="CHEBI:15377"/>
        <dbReference type="ChEBI" id="CHEBI:59720"/>
        <dbReference type="ChEBI" id="CHEBI:131859"/>
        <dbReference type="EC" id="4.2.1.152"/>
    </reaction>
    <physiologicalReaction direction="left-to-right" evidence="2">
        <dbReference type="Rhea" id="RHEA:55557"/>
    </physiologicalReaction>
</comment>
<keyword evidence="18 37" id="KW-1133">Transmembrane helix</keyword>
<dbReference type="InterPro" id="IPR036396">
    <property type="entry name" value="Cyt_P450_sf"/>
</dbReference>
<accession>A0A914ATN2</accession>
<evidence type="ECO:0000256" key="23">
    <source>
        <dbReference type="ARBA" id="ARBA00023160"/>
    </source>
</evidence>
<dbReference type="EC" id="4.2.1.152" evidence="8"/>
<keyword evidence="9" id="KW-0644">Prostaglandin metabolism</keyword>
<dbReference type="SUPFAM" id="SSF48264">
    <property type="entry name" value="Cytochrome P450"/>
    <property type="match status" value="1"/>
</dbReference>
<keyword evidence="17" id="KW-0492">Microsome</keyword>
<keyword evidence="13 37" id="KW-0812">Transmembrane</keyword>
<dbReference type="GeneID" id="119737034"/>
<evidence type="ECO:0000256" key="35">
    <source>
        <dbReference type="RuleBase" id="RU000461"/>
    </source>
</evidence>
<evidence type="ECO:0000313" key="39">
    <source>
        <dbReference type="Proteomes" id="UP000887568"/>
    </source>
</evidence>
<comment type="cofactor">
    <cofactor evidence="34">
        <name>heme</name>
        <dbReference type="ChEBI" id="CHEBI:30413"/>
    </cofactor>
</comment>
<dbReference type="GO" id="GO:0005506">
    <property type="term" value="F:iron ion binding"/>
    <property type="evidence" value="ECO:0007669"/>
    <property type="project" value="InterPro"/>
</dbReference>
<comment type="catalytic activity">
    <reaction evidence="29">
        <text>prostaglandin H2 = thromboxane A2</text>
        <dbReference type="Rhea" id="RHEA:17137"/>
        <dbReference type="ChEBI" id="CHEBI:57405"/>
        <dbReference type="ChEBI" id="CHEBI:57445"/>
        <dbReference type="EC" id="5.3.99.5"/>
    </reaction>
    <physiologicalReaction direction="left-to-right" evidence="29">
        <dbReference type="Rhea" id="RHEA:17138"/>
    </physiologicalReaction>
</comment>
<evidence type="ECO:0000256" key="13">
    <source>
        <dbReference type="ARBA" id="ARBA00022692"/>
    </source>
</evidence>
<protein>
    <recommendedName>
        <fullName evidence="31">Thromboxane-A synthase</fullName>
        <ecNumber evidence="8">4.2.1.152</ecNumber>
        <ecNumber evidence="30">5.3.99.5</ecNumber>
    </recommendedName>
    <alternativeName>
        <fullName evidence="32">Cytochrome P450 5A1</fullName>
    </alternativeName>
    <alternativeName>
        <fullName evidence="26">Hydroperoxy icosatetraenoate dehydratase</fullName>
    </alternativeName>
</protein>
<evidence type="ECO:0000256" key="22">
    <source>
        <dbReference type="ARBA" id="ARBA00023136"/>
    </source>
</evidence>
<keyword evidence="10" id="KW-0444">Lipid biosynthesis</keyword>
<evidence type="ECO:0000256" key="31">
    <source>
        <dbReference type="ARBA" id="ARBA00040834"/>
    </source>
</evidence>
<evidence type="ECO:0000256" key="19">
    <source>
        <dbReference type="ARBA" id="ARBA00023002"/>
    </source>
</evidence>
<keyword evidence="21" id="KW-0443">Lipid metabolism</keyword>
<evidence type="ECO:0000256" key="10">
    <source>
        <dbReference type="ARBA" id="ARBA00022516"/>
    </source>
</evidence>
<dbReference type="InterPro" id="IPR002401">
    <property type="entry name" value="Cyt_P450_E_grp-I"/>
</dbReference>
<name>A0A914ATN2_PATMI</name>
<evidence type="ECO:0000256" key="4">
    <source>
        <dbReference type="ARBA" id="ARBA00004406"/>
    </source>
</evidence>
<sequence length="558" mass="64097">MDSTTCACVASSAFVFRCRFTRVRDDLRENRKSGRLHEFLVKNIMELLGFDVSVTWLLVIGFVLLAVWYDWWCHQYFQRRGIPVADYIPFFGNLLQFRHGIQKTFTEYVKKHGRVVGLYSFRNPFLIITDPDILKNVLVKNFSSFYNRRRFPLGQKPLNRGLTRLMNEEWKEVRNVITPSFSASKMRLMSETINECCDTLVASFSKAQEGGKSVDCRVLFGGFTMDAIARCGFGLKVDSQQDKDDPFVKNAKKALDFNLFNPALMIVSAFPALSPVFNYLKFDMFDPEVIKFFMNVTEAACNMRRREGQDATKGIDLLQLMLNAHEDEDHEEEDTPTAESGQKKGAAHRRPLSTVDVMAQAIIFFLAGYETTNTLLSFTAYLLATNQDTQEKLHAEIDNLAPTRDNLGYDVISKMEYLDMVINESLRMYPPAVIFDRMCNETITYEGLTIEKGMVVFVSLWTLHYDEEFWPNPTKFDPERFSPENKASIKPCTYMPFGFGPRNCIGMRFALLEAKMALVRMMQQYRFDVCSETEIPPKLGKMGFLAPKSLKLSVVPRN</sequence>
<evidence type="ECO:0000256" key="33">
    <source>
        <dbReference type="ARBA" id="ARBA00054825"/>
    </source>
</evidence>
<dbReference type="InterPro" id="IPR050705">
    <property type="entry name" value="Cytochrome_P450_3A"/>
</dbReference>
<dbReference type="Proteomes" id="UP000887568">
    <property type="component" value="Unplaced"/>
</dbReference>
<proteinExistence type="inferred from homology"/>
<evidence type="ECO:0000256" key="21">
    <source>
        <dbReference type="ARBA" id="ARBA00023098"/>
    </source>
</evidence>
<dbReference type="RefSeq" id="XP_038067028.1">
    <property type="nucleotide sequence ID" value="XM_038211100.1"/>
</dbReference>
<dbReference type="CDD" id="cd11055">
    <property type="entry name" value="CYP3A-like"/>
    <property type="match status" value="1"/>
</dbReference>
<evidence type="ECO:0000256" key="3">
    <source>
        <dbReference type="ARBA" id="ARBA00004174"/>
    </source>
</evidence>
<dbReference type="EC" id="5.3.99.5" evidence="30"/>
<dbReference type="Gene3D" id="1.10.630.10">
    <property type="entry name" value="Cytochrome P450"/>
    <property type="match status" value="1"/>
</dbReference>
<feature type="region of interest" description="Disordered" evidence="36">
    <location>
        <begin position="327"/>
        <end position="348"/>
    </location>
</feature>
<dbReference type="EnsemblMetazoa" id="XM_038211100.1">
    <property type="protein sequence ID" value="XP_038067028.1"/>
    <property type="gene ID" value="LOC119737034"/>
</dbReference>
<dbReference type="InterPro" id="IPR001128">
    <property type="entry name" value="Cyt_P450"/>
</dbReference>
<evidence type="ECO:0000256" key="34">
    <source>
        <dbReference type="PIRSR" id="PIRSR602401-1"/>
    </source>
</evidence>
<dbReference type="PRINTS" id="PR00385">
    <property type="entry name" value="P450"/>
</dbReference>
<keyword evidence="35" id="KW-0503">Monooxygenase</keyword>
<feature type="binding site" description="axial binding residue" evidence="34">
    <location>
        <position position="504"/>
    </location>
    <ligand>
        <name>heme</name>
        <dbReference type="ChEBI" id="CHEBI:30413"/>
    </ligand>
    <ligandPart>
        <name>Fe</name>
        <dbReference type="ChEBI" id="CHEBI:18248"/>
    </ligandPart>
</feature>
<dbReference type="GO" id="GO:0020037">
    <property type="term" value="F:heme binding"/>
    <property type="evidence" value="ECO:0007669"/>
    <property type="project" value="InterPro"/>
</dbReference>
<evidence type="ECO:0000256" key="32">
    <source>
        <dbReference type="ARBA" id="ARBA00042726"/>
    </source>
</evidence>
<dbReference type="OMA" id="NLWPAPE"/>
<dbReference type="GO" id="GO:0008395">
    <property type="term" value="F:steroid hydroxylase activity"/>
    <property type="evidence" value="ECO:0007669"/>
    <property type="project" value="TreeGrafter"/>
</dbReference>
<keyword evidence="11" id="KW-0643">Prostaglandin biosynthesis</keyword>
<dbReference type="GO" id="GO:0106256">
    <property type="term" value="F:hydroperoxy icosatetraenoate dehydratase activity"/>
    <property type="evidence" value="ECO:0007669"/>
    <property type="project" value="UniProtKB-EC"/>
</dbReference>
<comment type="catalytic activity">
    <reaction evidence="28">
        <text>prostaglandin H2 = (12S)-hydroxy-(5Z,8E,10E)-heptadecatrienoate + malonaldehyde</text>
        <dbReference type="Rhea" id="RHEA:48644"/>
        <dbReference type="ChEBI" id="CHEBI:57405"/>
        <dbReference type="ChEBI" id="CHEBI:90694"/>
        <dbReference type="ChEBI" id="CHEBI:566274"/>
    </reaction>
</comment>